<name>A0ABN2RNP7_9MICO</name>
<evidence type="ECO:0000313" key="2">
    <source>
        <dbReference type="Proteomes" id="UP001500013"/>
    </source>
</evidence>
<sequence>MTTTDAVVIGSGPNGLVAANLLVDAGWSVVVLEEQSTPGGAVRSDSSVAPGYVHDTFSSFYPLAAGSPTIRGLRLEEHGLEWVQAPSVVGHSFPEGRWGVLHRDRGDTAAGLDAQAPGDGDAWLALCDTWDRVGDDVIRCLLNPFPPVRGGAGLARRVLRPGGLELLREMIMPARTLTERLFTGDAARMLIAGNAAHADISLESPGSAAMGMLLVLLGQTVGFPVPRGGAGEFSGAMVRRLESKGGEVVLGERAEGVRVDGGRAVAVRTASREISVGRAVLADVSAPALYGGLVPWDDLPTRLRHRMGRFEWDPSTVKVDWALDGKVPWENAPEEEPGTVHIGDSLDDMTLTGGQIAAGLVPERPFMLVGQMGVADRTRVPEGGEALWAYTHVPQQVRGDAAVGSEGVREVRGTWDEGDLDAMAERMEERIESRAPGFRDRITARRVLGPQELESMDGNLHRGAINGGTANLQQQLVFRPVAGSGRPETPVKGLYLASASAHPGGGVHGACGANAARAALWHDRTRNLWRRR</sequence>
<dbReference type="PANTHER" id="PTHR10668">
    <property type="entry name" value="PHYTOENE DEHYDROGENASE"/>
    <property type="match status" value="1"/>
</dbReference>
<proteinExistence type="predicted"/>
<organism evidence="1 2">
    <name type="scientific">Terrabacter lapilli</name>
    <dbReference type="NCBI Taxonomy" id="436231"/>
    <lineage>
        <taxon>Bacteria</taxon>
        <taxon>Bacillati</taxon>
        <taxon>Actinomycetota</taxon>
        <taxon>Actinomycetes</taxon>
        <taxon>Micrococcales</taxon>
        <taxon>Intrasporangiaceae</taxon>
        <taxon>Terrabacter</taxon>
    </lineage>
</organism>
<gene>
    <name evidence="1" type="ORF">GCM10009817_10490</name>
</gene>
<keyword evidence="2" id="KW-1185">Reference proteome</keyword>
<dbReference type="Gene3D" id="3.50.50.60">
    <property type="entry name" value="FAD/NAD(P)-binding domain"/>
    <property type="match status" value="2"/>
</dbReference>
<dbReference type="Proteomes" id="UP001500013">
    <property type="component" value="Unassembled WGS sequence"/>
</dbReference>
<dbReference type="SUPFAM" id="SSF51905">
    <property type="entry name" value="FAD/NAD(P)-binding domain"/>
    <property type="match status" value="1"/>
</dbReference>
<dbReference type="RefSeq" id="WP_344059112.1">
    <property type="nucleotide sequence ID" value="NZ_BAAAPU010000003.1"/>
</dbReference>
<protein>
    <submittedName>
        <fullName evidence="1">NAD(P)/FAD-dependent oxidoreductase</fullName>
    </submittedName>
</protein>
<reference evidence="1 2" key="1">
    <citation type="journal article" date="2019" name="Int. J. Syst. Evol. Microbiol.">
        <title>The Global Catalogue of Microorganisms (GCM) 10K type strain sequencing project: providing services to taxonomists for standard genome sequencing and annotation.</title>
        <authorList>
            <consortium name="The Broad Institute Genomics Platform"/>
            <consortium name="The Broad Institute Genome Sequencing Center for Infectious Disease"/>
            <person name="Wu L."/>
            <person name="Ma J."/>
        </authorList>
    </citation>
    <scope>NUCLEOTIDE SEQUENCE [LARGE SCALE GENOMIC DNA]</scope>
    <source>
        <strain evidence="1 2">JCM 15628</strain>
    </source>
</reference>
<accession>A0ABN2RNP7</accession>
<dbReference type="InterPro" id="IPR036188">
    <property type="entry name" value="FAD/NAD-bd_sf"/>
</dbReference>
<comment type="caution">
    <text evidence="1">The sequence shown here is derived from an EMBL/GenBank/DDBJ whole genome shotgun (WGS) entry which is preliminary data.</text>
</comment>
<evidence type="ECO:0000313" key="1">
    <source>
        <dbReference type="EMBL" id="GAA1972247.1"/>
    </source>
</evidence>
<dbReference type="PANTHER" id="PTHR10668:SF105">
    <property type="entry name" value="DEHYDROGENASE-RELATED"/>
    <property type="match status" value="1"/>
</dbReference>
<dbReference type="EMBL" id="BAAAPU010000003">
    <property type="protein sequence ID" value="GAA1972247.1"/>
    <property type="molecule type" value="Genomic_DNA"/>
</dbReference>
<dbReference type="Pfam" id="PF13450">
    <property type="entry name" value="NAD_binding_8"/>
    <property type="match status" value="1"/>
</dbReference>